<protein>
    <submittedName>
        <fullName evidence="1">Uncharacterized protein</fullName>
    </submittedName>
</protein>
<dbReference type="Proteomes" id="UP001279734">
    <property type="component" value="Unassembled WGS sequence"/>
</dbReference>
<reference evidence="1" key="1">
    <citation type="submission" date="2023-05" db="EMBL/GenBank/DDBJ databases">
        <title>Nepenthes gracilis genome sequencing.</title>
        <authorList>
            <person name="Fukushima K."/>
        </authorList>
    </citation>
    <scope>NUCLEOTIDE SEQUENCE</scope>
    <source>
        <strain evidence="1">SING2019-196</strain>
    </source>
</reference>
<dbReference type="EMBL" id="BSYO01000001">
    <property type="protein sequence ID" value="GMG99285.1"/>
    <property type="molecule type" value="Genomic_DNA"/>
</dbReference>
<comment type="caution">
    <text evidence="1">The sequence shown here is derived from an EMBL/GenBank/DDBJ whole genome shotgun (WGS) entry which is preliminary data.</text>
</comment>
<keyword evidence="2" id="KW-1185">Reference proteome</keyword>
<gene>
    <name evidence="1" type="ORF">Nepgr_001125</name>
</gene>
<dbReference type="AlphaFoldDB" id="A0AAD3RX46"/>
<name>A0AAD3RX46_NEPGR</name>
<sequence>MVISRIKGHFSSLRSHIKWTESTGRYDLRREQDLLRDKVFGKNKVFGEKKVSGYNLRSERCLRRDAISGVDRVSRENKVSRYKKVSGWIHWVNEVSAETRSSEDRFSEKQDLQEVRSP</sequence>
<proteinExistence type="predicted"/>
<evidence type="ECO:0000313" key="1">
    <source>
        <dbReference type="EMBL" id="GMG99285.1"/>
    </source>
</evidence>
<accession>A0AAD3RX46</accession>
<organism evidence="1 2">
    <name type="scientific">Nepenthes gracilis</name>
    <name type="common">Slender pitcher plant</name>
    <dbReference type="NCBI Taxonomy" id="150966"/>
    <lineage>
        <taxon>Eukaryota</taxon>
        <taxon>Viridiplantae</taxon>
        <taxon>Streptophyta</taxon>
        <taxon>Embryophyta</taxon>
        <taxon>Tracheophyta</taxon>
        <taxon>Spermatophyta</taxon>
        <taxon>Magnoliopsida</taxon>
        <taxon>eudicotyledons</taxon>
        <taxon>Gunneridae</taxon>
        <taxon>Pentapetalae</taxon>
        <taxon>Caryophyllales</taxon>
        <taxon>Nepenthaceae</taxon>
        <taxon>Nepenthes</taxon>
    </lineage>
</organism>
<evidence type="ECO:0000313" key="2">
    <source>
        <dbReference type="Proteomes" id="UP001279734"/>
    </source>
</evidence>